<organism evidence="11 12">
    <name type="scientific">Methylobacterium isbiliense</name>
    <dbReference type="NCBI Taxonomy" id="315478"/>
    <lineage>
        <taxon>Bacteria</taxon>
        <taxon>Pseudomonadati</taxon>
        <taxon>Pseudomonadota</taxon>
        <taxon>Alphaproteobacteria</taxon>
        <taxon>Hyphomicrobiales</taxon>
        <taxon>Methylobacteriaceae</taxon>
        <taxon>Methylobacterium</taxon>
    </lineage>
</organism>
<evidence type="ECO:0000256" key="8">
    <source>
        <dbReference type="ARBA" id="ARBA00026068"/>
    </source>
</evidence>
<comment type="caution">
    <text evidence="11">The sequence shown here is derived from an EMBL/GenBank/DDBJ whole genome shotgun (WGS) entry which is preliminary data.</text>
</comment>
<dbReference type="Pfam" id="PF05164">
    <property type="entry name" value="ZapA"/>
    <property type="match status" value="1"/>
</dbReference>
<evidence type="ECO:0000313" key="11">
    <source>
        <dbReference type="EMBL" id="GJE00347.1"/>
    </source>
</evidence>
<keyword evidence="3" id="KW-0963">Cytoplasm</keyword>
<dbReference type="InterPro" id="IPR036192">
    <property type="entry name" value="Cell_div_ZapA-like_sf"/>
</dbReference>
<dbReference type="Proteomes" id="UP001055153">
    <property type="component" value="Unassembled WGS sequence"/>
</dbReference>
<evidence type="ECO:0000256" key="10">
    <source>
        <dbReference type="SAM" id="Coils"/>
    </source>
</evidence>
<dbReference type="InterPro" id="IPR007838">
    <property type="entry name" value="Cell_div_ZapA-like"/>
</dbReference>
<dbReference type="SUPFAM" id="SSF102829">
    <property type="entry name" value="Cell division protein ZapA-like"/>
    <property type="match status" value="1"/>
</dbReference>
<evidence type="ECO:0000313" key="12">
    <source>
        <dbReference type="Proteomes" id="UP001055153"/>
    </source>
</evidence>
<evidence type="ECO:0000256" key="6">
    <source>
        <dbReference type="ARBA" id="ARBA00023306"/>
    </source>
</evidence>
<dbReference type="Gene3D" id="3.30.160.880">
    <property type="entry name" value="Cell division protein ZapA protomer, N-terminal domain"/>
    <property type="match status" value="1"/>
</dbReference>
<keyword evidence="10" id="KW-0175">Coiled coil</keyword>
<comment type="subcellular location">
    <subcellularLocation>
        <location evidence="1">Cytoplasm</location>
    </subcellularLocation>
</comment>
<evidence type="ECO:0000256" key="2">
    <source>
        <dbReference type="ARBA" id="ARBA00015195"/>
    </source>
</evidence>
<evidence type="ECO:0000256" key="3">
    <source>
        <dbReference type="ARBA" id="ARBA00022490"/>
    </source>
</evidence>
<evidence type="ECO:0000256" key="5">
    <source>
        <dbReference type="ARBA" id="ARBA00023210"/>
    </source>
</evidence>
<dbReference type="EMBL" id="BPQQ01000023">
    <property type="protein sequence ID" value="GJE00347.1"/>
    <property type="molecule type" value="Genomic_DNA"/>
</dbReference>
<accession>A0ABQ4SB69</accession>
<comment type="subunit">
    <text evidence="8">Homodimer. Interacts with FtsZ.</text>
</comment>
<keyword evidence="6" id="KW-0131">Cell cycle</keyword>
<feature type="coiled-coil region" evidence="10">
    <location>
        <begin position="56"/>
        <end position="90"/>
    </location>
</feature>
<dbReference type="PANTHER" id="PTHR34981">
    <property type="entry name" value="CELL DIVISION PROTEIN ZAPA"/>
    <property type="match status" value="1"/>
</dbReference>
<dbReference type="PANTHER" id="PTHR34981:SF1">
    <property type="entry name" value="CELL DIVISION PROTEIN ZAPA"/>
    <property type="match status" value="1"/>
</dbReference>
<proteinExistence type="predicted"/>
<comment type="function">
    <text evidence="7">Activator of cell division through the inhibition of FtsZ GTPase activity, therefore promoting FtsZ assembly into bundles of protofilaments necessary for the formation of the division Z ring. It is recruited early at mid-cell but it is not essential for cell division.</text>
</comment>
<reference evidence="11" key="2">
    <citation type="submission" date="2021-08" db="EMBL/GenBank/DDBJ databases">
        <authorList>
            <person name="Tani A."/>
            <person name="Ola A."/>
            <person name="Ogura Y."/>
            <person name="Katsura K."/>
            <person name="Hayashi T."/>
        </authorList>
    </citation>
    <scope>NUCLEOTIDE SEQUENCE</scope>
    <source>
        <strain evidence="11">DSM 17168</strain>
    </source>
</reference>
<name>A0ABQ4SB69_9HYPH</name>
<reference evidence="11" key="1">
    <citation type="journal article" date="2021" name="Front. Microbiol.">
        <title>Comprehensive Comparative Genomics and Phenotyping of Methylobacterium Species.</title>
        <authorList>
            <person name="Alessa O."/>
            <person name="Ogura Y."/>
            <person name="Fujitani Y."/>
            <person name="Takami H."/>
            <person name="Hayashi T."/>
            <person name="Sahin N."/>
            <person name="Tani A."/>
        </authorList>
    </citation>
    <scope>NUCLEOTIDE SEQUENCE</scope>
    <source>
        <strain evidence="11">DSM 17168</strain>
    </source>
</reference>
<protein>
    <recommendedName>
        <fullName evidence="2">Cell division protein ZapA</fullName>
    </recommendedName>
    <alternativeName>
        <fullName evidence="9">Z ring-associated protein ZapA</fullName>
    </alternativeName>
</protein>
<evidence type="ECO:0000256" key="7">
    <source>
        <dbReference type="ARBA" id="ARBA00024910"/>
    </source>
</evidence>
<evidence type="ECO:0000256" key="1">
    <source>
        <dbReference type="ARBA" id="ARBA00004496"/>
    </source>
</evidence>
<dbReference type="RefSeq" id="WP_238235236.1">
    <property type="nucleotide sequence ID" value="NZ_BPQQ01000023.1"/>
</dbReference>
<keyword evidence="5" id="KW-0717">Septation</keyword>
<dbReference type="InterPro" id="IPR042233">
    <property type="entry name" value="Cell_div_ZapA_N"/>
</dbReference>
<evidence type="ECO:0000256" key="9">
    <source>
        <dbReference type="ARBA" id="ARBA00033158"/>
    </source>
</evidence>
<keyword evidence="12" id="KW-1185">Reference proteome</keyword>
<gene>
    <name evidence="11" type="ORF">GMJLKIPL_2268</name>
</gene>
<keyword evidence="4" id="KW-0132">Cell division</keyword>
<sequence>MPQVTVSIAGKSYRMACGEGEERHLEELARGLDARIDEMRKAFGEIGDMRLHVMAALTLSDELAETRRRIETLEREIAAQREAADGAAQARLAAESRLAEGIGRAAERVEQIARRLSGATGEG</sequence>
<evidence type="ECO:0000256" key="4">
    <source>
        <dbReference type="ARBA" id="ARBA00022618"/>
    </source>
</evidence>